<keyword evidence="3 12" id="KW-0328">Glycosyltransferase</keyword>
<keyword evidence="4 12" id="KW-0808">Transferase</keyword>
<protein>
    <submittedName>
        <fullName evidence="12">UDP-N-acetylglucosamine--N-acetylmuramyl-(Pentapeptide) pyrophosphoryl-undecaprenol N-acetylglucosamine transferase</fullName>
        <ecNumber evidence="12">2.4.1.227</ecNumber>
    </submittedName>
</protein>
<dbReference type="Gene3D" id="3.40.50.2000">
    <property type="entry name" value="Glycogen Phosphorylase B"/>
    <property type="match status" value="2"/>
</dbReference>
<evidence type="ECO:0000256" key="2">
    <source>
        <dbReference type="ARBA" id="ARBA00022618"/>
    </source>
</evidence>
<keyword evidence="9" id="KW-0961">Cell wall biogenesis/degradation</keyword>
<evidence type="ECO:0000259" key="11">
    <source>
        <dbReference type="Pfam" id="PF04101"/>
    </source>
</evidence>
<feature type="domain" description="Glycosyl transferase family 28 C-terminal" evidence="11">
    <location>
        <begin position="196"/>
        <end position="354"/>
    </location>
</feature>
<dbReference type="Pfam" id="PF03033">
    <property type="entry name" value="Glyco_transf_28"/>
    <property type="match status" value="1"/>
</dbReference>
<evidence type="ECO:0000256" key="8">
    <source>
        <dbReference type="ARBA" id="ARBA00023306"/>
    </source>
</evidence>
<dbReference type="EMBL" id="VSSQ01000066">
    <property type="protein sequence ID" value="MPL72449.1"/>
    <property type="molecule type" value="Genomic_DNA"/>
</dbReference>
<dbReference type="CDD" id="cd03785">
    <property type="entry name" value="GT28_MurG"/>
    <property type="match status" value="1"/>
</dbReference>
<evidence type="ECO:0000313" key="12">
    <source>
        <dbReference type="EMBL" id="MPL72449.1"/>
    </source>
</evidence>
<evidence type="ECO:0000259" key="10">
    <source>
        <dbReference type="Pfam" id="PF03033"/>
    </source>
</evidence>
<dbReference type="GO" id="GO:0008360">
    <property type="term" value="P:regulation of cell shape"/>
    <property type="evidence" value="ECO:0007669"/>
    <property type="project" value="UniProtKB-KW"/>
</dbReference>
<comment type="caution">
    <text evidence="12">The sequence shown here is derived from an EMBL/GenBank/DDBJ whole genome shotgun (WGS) entry which is preliminary data.</text>
</comment>
<evidence type="ECO:0000256" key="1">
    <source>
        <dbReference type="ARBA" id="ARBA00022475"/>
    </source>
</evidence>
<dbReference type="GO" id="GO:0051301">
    <property type="term" value="P:cell division"/>
    <property type="evidence" value="ECO:0007669"/>
    <property type="project" value="UniProtKB-KW"/>
</dbReference>
<sequence length="371" mass="41246">MMSPKRIIISGGGTGGHIFPAISIANEIIKKSPESKILFVGALGKMEMERVPEAGYEIEGLPVAGLKRKFSFSNLMLPFKVMKSLRRAGKILDRFKPDVVVGVGGYASAPLLWMAGKRGIPYLIQEQNSYAGLTNRILSKKASVICTAYEGMSKFFPEDKILVTGNPVREGIKLTTAELKAQGKIYFGIDPEERLLLVTGGSLGARTLNTAVQEWIKHNEKCRFRILWQTGKFYKEEMDKFINEHQRDYVKHYAFLERMDLAIAAADVIITRAGAGTISELSIAGKACIFVPSPMVAEDHQTHNAMTLVNNGAAMMIKDSESDVYLMKTASELIEDKLRIEELEEKIKQMAYTDASSIIVNEVFKLAKRDK</sequence>
<evidence type="ECO:0000256" key="9">
    <source>
        <dbReference type="ARBA" id="ARBA00023316"/>
    </source>
</evidence>
<dbReference type="AlphaFoldDB" id="A0A644U0K5"/>
<keyword evidence="6" id="KW-0573">Peptidoglycan synthesis</keyword>
<dbReference type="GO" id="GO:0071555">
    <property type="term" value="P:cell wall organization"/>
    <property type="evidence" value="ECO:0007669"/>
    <property type="project" value="UniProtKB-KW"/>
</dbReference>
<keyword evidence="2" id="KW-0132">Cell division</keyword>
<name>A0A644U0K5_9ZZZZ</name>
<dbReference type="GO" id="GO:0005975">
    <property type="term" value="P:carbohydrate metabolic process"/>
    <property type="evidence" value="ECO:0007669"/>
    <property type="project" value="InterPro"/>
</dbReference>
<keyword evidence="7" id="KW-0472">Membrane</keyword>
<dbReference type="GO" id="GO:0050511">
    <property type="term" value="F:undecaprenyldiphospho-muramoylpentapeptide beta-N-acetylglucosaminyltransferase activity"/>
    <property type="evidence" value="ECO:0007669"/>
    <property type="project" value="InterPro"/>
</dbReference>
<dbReference type="PANTHER" id="PTHR21015:SF22">
    <property type="entry name" value="GLYCOSYLTRANSFERASE"/>
    <property type="match status" value="1"/>
</dbReference>
<dbReference type="PANTHER" id="PTHR21015">
    <property type="entry name" value="UDP-N-ACETYLGLUCOSAMINE--N-ACETYLMURAMYL-(PENTAPEPTIDE) PYROPHOSPHORYL-UNDECAPRENOL N-ACETYLGLUCOSAMINE TRANSFERASE 1"/>
    <property type="match status" value="1"/>
</dbReference>
<keyword evidence="8" id="KW-0131">Cell cycle</keyword>
<dbReference type="GO" id="GO:0009252">
    <property type="term" value="P:peptidoglycan biosynthetic process"/>
    <property type="evidence" value="ECO:0007669"/>
    <property type="project" value="UniProtKB-KW"/>
</dbReference>
<keyword evidence="1" id="KW-1003">Cell membrane</keyword>
<dbReference type="SUPFAM" id="SSF53756">
    <property type="entry name" value="UDP-Glycosyltransferase/glycogen phosphorylase"/>
    <property type="match status" value="1"/>
</dbReference>
<evidence type="ECO:0000256" key="3">
    <source>
        <dbReference type="ARBA" id="ARBA00022676"/>
    </source>
</evidence>
<dbReference type="NCBIfam" id="TIGR01133">
    <property type="entry name" value="murG"/>
    <property type="match status" value="1"/>
</dbReference>
<keyword evidence="5" id="KW-0133">Cell shape</keyword>
<dbReference type="EC" id="2.4.1.227" evidence="12"/>
<dbReference type="Pfam" id="PF04101">
    <property type="entry name" value="Glyco_tran_28_C"/>
    <property type="match status" value="1"/>
</dbReference>
<evidence type="ECO:0000256" key="5">
    <source>
        <dbReference type="ARBA" id="ARBA00022960"/>
    </source>
</evidence>
<evidence type="ECO:0000256" key="4">
    <source>
        <dbReference type="ARBA" id="ARBA00022679"/>
    </source>
</evidence>
<dbReference type="InterPro" id="IPR006009">
    <property type="entry name" value="GlcNAc_MurG"/>
</dbReference>
<reference evidence="12" key="1">
    <citation type="submission" date="2019-08" db="EMBL/GenBank/DDBJ databases">
        <authorList>
            <person name="Kucharzyk K."/>
            <person name="Murdoch R.W."/>
            <person name="Higgins S."/>
            <person name="Loffler F."/>
        </authorList>
    </citation>
    <scope>NUCLEOTIDE SEQUENCE</scope>
</reference>
<dbReference type="HAMAP" id="MF_00033">
    <property type="entry name" value="MurG"/>
    <property type="match status" value="1"/>
</dbReference>
<dbReference type="InterPro" id="IPR007235">
    <property type="entry name" value="Glyco_trans_28_C"/>
</dbReference>
<evidence type="ECO:0000256" key="7">
    <source>
        <dbReference type="ARBA" id="ARBA00023136"/>
    </source>
</evidence>
<feature type="domain" description="Glycosyltransferase family 28 N-terminal" evidence="10">
    <location>
        <begin position="7"/>
        <end position="143"/>
    </location>
</feature>
<evidence type="ECO:0000256" key="6">
    <source>
        <dbReference type="ARBA" id="ARBA00022984"/>
    </source>
</evidence>
<organism evidence="12">
    <name type="scientific">bioreactor metagenome</name>
    <dbReference type="NCBI Taxonomy" id="1076179"/>
    <lineage>
        <taxon>unclassified sequences</taxon>
        <taxon>metagenomes</taxon>
        <taxon>ecological metagenomes</taxon>
    </lineage>
</organism>
<dbReference type="InterPro" id="IPR004276">
    <property type="entry name" value="GlycoTrans_28_N"/>
</dbReference>
<proteinExistence type="inferred from homology"/>
<gene>
    <name evidence="12" type="primary">murG_9</name>
    <name evidence="12" type="ORF">SDC9_18234</name>
</gene>
<accession>A0A644U0K5</accession>